<evidence type="ECO:0000313" key="4">
    <source>
        <dbReference type="Proteomes" id="UP000320857"/>
    </source>
</evidence>
<reference evidence="3 4" key="1">
    <citation type="submission" date="2019-10" db="EMBL/GenBank/DDBJ databases">
        <title>Streptomyces sp. nov., a novel actinobacterium isolated from alkaline environment.</title>
        <authorList>
            <person name="Golinska P."/>
        </authorList>
    </citation>
    <scope>NUCLEOTIDE SEQUENCE [LARGE SCALE GENOMIC DNA]</scope>
    <source>
        <strain evidence="3 4">OF1</strain>
    </source>
</reference>
<dbReference type="SUPFAM" id="SSF54909">
    <property type="entry name" value="Dimeric alpha+beta barrel"/>
    <property type="match status" value="2"/>
</dbReference>
<organism evidence="3 4">
    <name type="scientific">Streptomyces alkaliterrae</name>
    <dbReference type="NCBI Taxonomy" id="2213162"/>
    <lineage>
        <taxon>Bacteria</taxon>
        <taxon>Bacillati</taxon>
        <taxon>Actinomycetota</taxon>
        <taxon>Actinomycetes</taxon>
        <taxon>Kitasatosporales</taxon>
        <taxon>Streptomycetaceae</taxon>
        <taxon>Streptomyces</taxon>
    </lineage>
</organism>
<dbReference type="Proteomes" id="UP000517765">
    <property type="component" value="Unassembled WGS sequence"/>
</dbReference>
<dbReference type="AlphaFoldDB" id="A0A5P0YJK0"/>
<reference evidence="5 6" key="2">
    <citation type="submission" date="2020-05" db="EMBL/GenBank/DDBJ databases">
        <title>Classification of alakaliphilic streptomycetes isolated from an alkaline soil next to Lonar Crater, India and a proposal for the recognition of Streptomyces alkaliterrae sp. nov.</title>
        <authorList>
            <person name="Golinska P."/>
        </authorList>
    </citation>
    <scope>NUCLEOTIDE SEQUENCE [LARGE SCALE GENOMIC DNA]</scope>
    <source>
        <strain evidence="6">OF3</strain>
        <strain evidence="5">OF8</strain>
    </source>
</reference>
<name>A0A5P0YJK0_9ACTN</name>
<dbReference type="RefSeq" id="WP_143646035.1">
    <property type="nucleotide sequence ID" value="NZ_JABJWZ010000012.1"/>
</dbReference>
<evidence type="ECO:0000313" key="1">
    <source>
        <dbReference type="EMBL" id="MBB1252289.1"/>
    </source>
</evidence>
<evidence type="ECO:0000313" key="6">
    <source>
        <dbReference type="Proteomes" id="UP000525686"/>
    </source>
</evidence>
<dbReference type="InterPro" id="IPR011008">
    <property type="entry name" value="Dimeric_a/b-barrel"/>
</dbReference>
<sequence length="230" mass="24877">MSTPLSPLPVIGRDDCGIAVLGRWVTAGPDDQRSVADACLAAWAEVPWPEGLLAVNCFVSTNGDTVLTYEQWSGEAELRAFDGAGDTAGREAVDRRIAAAADAERFEPFVCALHRSSVMDSRSVPTCVVITTFLFDEAETARAWSDAICHADAAQPEPTPGGISRHFLLSSDGTEVLNYSEWLDEESHRGFLENPVQTPEWRKVESFTGLTHGPGRRCLPYGGLTAPLAR</sequence>
<gene>
    <name evidence="3" type="ORF">FNX44_001380</name>
    <name evidence="1" type="ORF">H3146_02740</name>
    <name evidence="2" type="ORF">H3147_04505</name>
</gene>
<protein>
    <submittedName>
        <fullName evidence="1">Antibiotic biosynthesis monooxygenase</fullName>
    </submittedName>
</protein>
<keyword evidence="1" id="KW-0503">Monooxygenase</keyword>
<dbReference type="EMBL" id="JABJWZ010000012">
    <property type="protein sequence ID" value="MBB1252289.1"/>
    <property type="molecule type" value="Genomic_DNA"/>
</dbReference>
<dbReference type="Proteomes" id="UP000320857">
    <property type="component" value="Unassembled WGS sequence"/>
</dbReference>
<evidence type="ECO:0000313" key="2">
    <source>
        <dbReference type="EMBL" id="MBB1258090.1"/>
    </source>
</evidence>
<reference evidence="1" key="3">
    <citation type="journal article" name="Syst. Appl. Microbiol.">
        <title>Streptomyces alkaliterrae sp. nov., isolated from an alkaline soil, and emended descriptions of Streptomyces alkaliphilus, Streptomyces calidiresistens and Streptomyces durbertensis.</title>
        <authorList>
            <person name="Swiecimska M."/>
            <person name="Golinska P."/>
            <person name="Nouioui I."/>
            <person name="Wypij M."/>
            <person name="Rai M."/>
            <person name="Sangal V."/>
            <person name="Goodfellow M."/>
        </authorList>
    </citation>
    <scope>NUCLEOTIDE SEQUENCE</scope>
    <source>
        <strain evidence="1">OF3</strain>
        <strain evidence="2">OF8</strain>
    </source>
</reference>
<keyword evidence="1" id="KW-0560">Oxidoreductase</keyword>
<dbReference type="EMBL" id="VJYK02000006">
    <property type="protein sequence ID" value="MQS00553.1"/>
    <property type="molecule type" value="Genomic_DNA"/>
</dbReference>
<dbReference type="GO" id="GO:0004497">
    <property type="term" value="F:monooxygenase activity"/>
    <property type="evidence" value="ECO:0007669"/>
    <property type="project" value="UniProtKB-KW"/>
</dbReference>
<keyword evidence="4" id="KW-1185">Reference proteome</keyword>
<accession>A0A5P0YJK0</accession>
<dbReference type="EMBL" id="JABJXA010000016">
    <property type="protein sequence ID" value="MBB1258090.1"/>
    <property type="molecule type" value="Genomic_DNA"/>
</dbReference>
<evidence type="ECO:0000313" key="5">
    <source>
        <dbReference type="Proteomes" id="UP000517765"/>
    </source>
</evidence>
<proteinExistence type="predicted"/>
<dbReference type="Gene3D" id="3.30.70.100">
    <property type="match status" value="2"/>
</dbReference>
<dbReference type="Proteomes" id="UP000525686">
    <property type="component" value="Unassembled WGS sequence"/>
</dbReference>
<evidence type="ECO:0000313" key="3">
    <source>
        <dbReference type="EMBL" id="MQS00553.1"/>
    </source>
</evidence>
<comment type="caution">
    <text evidence="3">The sequence shown here is derived from an EMBL/GenBank/DDBJ whole genome shotgun (WGS) entry which is preliminary data.</text>
</comment>
<dbReference type="OrthoDB" id="1493813at2"/>